<dbReference type="EC" id="2.8.2.-" evidence="3"/>
<dbReference type="KEGG" id="egu:105037982"/>
<feature type="domain" description="Sulfotransferase" evidence="5">
    <location>
        <begin position="78"/>
        <end position="337"/>
    </location>
</feature>
<evidence type="ECO:0000259" key="5">
    <source>
        <dbReference type="Pfam" id="PF00685"/>
    </source>
</evidence>
<feature type="compositionally biased region" description="Polar residues" evidence="4">
    <location>
        <begin position="1"/>
        <end position="17"/>
    </location>
</feature>
<sequence length="340" mass="39090">MATLPSLPTSSLPIESQNGKKGEEQNPTPLQEYDDLISTLPQHEGWLPLRLRKYQGSWFPEHNLPGVIAVQKRFKARPTDLFVLSFPKSGTTWLKALAFAIITRTQHPLAHHPLHSLNPHQCVLTMDRLFALGQASTIEAMPSPRILGSHMPFSLLRDSIEGSGCRIVYVCRDVKDVLVSWWHFHDKMRPAEMDRVPFAKALEMFCQGICHSGPIWSHVLEYWEESQRRPEKVLFLKYEEMMEEPTSHAKRLAEFMGCPFSLEEEKEGLVEEILKLCSFENLRNLEVNRSDKRDAVHLAKFETLFRKGKVGDWTNHMSPEMARKLDEMTQQKFKGSGLTV</sequence>
<dbReference type="InterPro" id="IPR027417">
    <property type="entry name" value="P-loop_NTPase"/>
</dbReference>
<comment type="similarity">
    <text evidence="1 3">Belongs to the sulfotransferase 1 family.</text>
</comment>
<dbReference type="GeneID" id="105037982"/>
<reference evidence="7" key="1">
    <citation type="submission" date="2025-08" db="UniProtKB">
        <authorList>
            <consortium name="RefSeq"/>
        </authorList>
    </citation>
    <scope>IDENTIFICATION</scope>
</reference>
<evidence type="ECO:0000256" key="1">
    <source>
        <dbReference type="ARBA" id="ARBA00005771"/>
    </source>
</evidence>
<dbReference type="OrthoDB" id="588844at2759"/>
<dbReference type="SUPFAM" id="SSF52540">
    <property type="entry name" value="P-loop containing nucleoside triphosphate hydrolases"/>
    <property type="match status" value="1"/>
</dbReference>
<dbReference type="Pfam" id="PF00685">
    <property type="entry name" value="Sulfotransfer_1"/>
    <property type="match status" value="1"/>
</dbReference>
<dbReference type="Proteomes" id="UP000504607">
    <property type="component" value="Chromosome 2"/>
</dbReference>
<evidence type="ECO:0000313" key="6">
    <source>
        <dbReference type="Proteomes" id="UP000504607"/>
    </source>
</evidence>
<dbReference type="FunCoup" id="A0A6I9QMJ7">
    <property type="interactions" value="289"/>
</dbReference>
<organism evidence="6 7">
    <name type="scientific">Elaeis guineensis var. tenera</name>
    <name type="common">Oil palm</name>
    <dbReference type="NCBI Taxonomy" id="51953"/>
    <lineage>
        <taxon>Eukaryota</taxon>
        <taxon>Viridiplantae</taxon>
        <taxon>Streptophyta</taxon>
        <taxon>Embryophyta</taxon>
        <taxon>Tracheophyta</taxon>
        <taxon>Spermatophyta</taxon>
        <taxon>Magnoliopsida</taxon>
        <taxon>Liliopsida</taxon>
        <taxon>Arecaceae</taxon>
        <taxon>Arecoideae</taxon>
        <taxon>Cocoseae</taxon>
        <taxon>Elaeidinae</taxon>
        <taxon>Elaeis</taxon>
    </lineage>
</organism>
<accession>A0A6I9QMJ7</accession>
<feature type="region of interest" description="Disordered" evidence="4">
    <location>
        <begin position="1"/>
        <end position="29"/>
    </location>
</feature>
<dbReference type="Gene3D" id="3.40.50.300">
    <property type="entry name" value="P-loop containing nucleotide triphosphate hydrolases"/>
    <property type="match status" value="1"/>
</dbReference>
<gene>
    <name evidence="7" type="primary">LOC105037982</name>
</gene>
<dbReference type="InterPro" id="IPR000863">
    <property type="entry name" value="Sulfotransferase_dom"/>
</dbReference>
<dbReference type="RefSeq" id="XP_010911932.1">
    <property type="nucleotide sequence ID" value="XM_010913630.3"/>
</dbReference>
<name>A0A6I9QMJ7_ELAGV</name>
<proteinExistence type="inferred from homology"/>
<evidence type="ECO:0000256" key="2">
    <source>
        <dbReference type="ARBA" id="ARBA00022679"/>
    </source>
</evidence>
<evidence type="ECO:0000313" key="7">
    <source>
        <dbReference type="RefSeq" id="XP_010911932.1"/>
    </source>
</evidence>
<dbReference type="InParanoid" id="A0A6I9QMJ7"/>
<evidence type="ECO:0000256" key="3">
    <source>
        <dbReference type="RuleBase" id="RU361155"/>
    </source>
</evidence>
<dbReference type="PANTHER" id="PTHR11783">
    <property type="entry name" value="SULFOTRANSFERASE SULT"/>
    <property type="match status" value="1"/>
</dbReference>
<protein>
    <recommendedName>
        <fullName evidence="3">Sulfotransferase</fullName>
        <ecNumber evidence="3">2.8.2.-</ecNumber>
    </recommendedName>
</protein>
<evidence type="ECO:0000256" key="4">
    <source>
        <dbReference type="SAM" id="MobiDB-lite"/>
    </source>
</evidence>
<keyword evidence="2 3" id="KW-0808">Transferase</keyword>
<keyword evidence="6" id="KW-1185">Reference proteome</keyword>
<dbReference type="GO" id="GO:0008146">
    <property type="term" value="F:sulfotransferase activity"/>
    <property type="evidence" value="ECO:0007669"/>
    <property type="project" value="InterPro"/>
</dbReference>
<dbReference type="AlphaFoldDB" id="A0A6I9QMJ7"/>